<sequence length="107" mass="11771">MSFEVRSIQMFLKPPSLAKARDKDEHIGEVSIAPSRTGLREFAREEIGEKAAAGGRHSDPGSTAADFDLHLKSSKLEMNLSKLERTDISRLEPSSRGFEKPVPMSSS</sequence>
<evidence type="ECO:0000256" key="1">
    <source>
        <dbReference type="SAM" id="MobiDB-lite"/>
    </source>
</evidence>
<protein>
    <submittedName>
        <fullName evidence="2">Uncharacterized protein</fullName>
    </submittedName>
</protein>
<proteinExistence type="predicted"/>
<keyword evidence="3" id="KW-1185">Reference proteome</keyword>
<dbReference type="Proteomes" id="UP000541470">
    <property type="component" value="Unassembled WGS sequence"/>
</dbReference>
<accession>A0A7Y0FWL5</accession>
<evidence type="ECO:0000313" key="2">
    <source>
        <dbReference type="EMBL" id="NML75643.1"/>
    </source>
</evidence>
<comment type="caution">
    <text evidence="2">The sequence shown here is derived from an EMBL/GenBank/DDBJ whole genome shotgun (WGS) entry which is preliminary data.</text>
</comment>
<feature type="region of interest" description="Disordered" evidence="1">
    <location>
        <begin position="82"/>
        <end position="107"/>
    </location>
</feature>
<evidence type="ECO:0000313" key="3">
    <source>
        <dbReference type="Proteomes" id="UP000541470"/>
    </source>
</evidence>
<dbReference type="EMBL" id="JABBGK010000003">
    <property type="protein sequence ID" value="NML75643.1"/>
    <property type="molecule type" value="Genomic_DNA"/>
</dbReference>
<dbReference type="AlphaFoldDB" id="A0A7Y0FWL5"/>
<gene>
    <name evidence="2" type="ORF">HHL25_16045</name>
</gene>
<name>A0A7Y0FWL5_9HYPH</name>
<reference evidence="2 3" key="1">
    <citation type="submission" date="2020-04" db="EMBL/GenBank/DDBJ databases">
        <title>Rhizobium sp. S-51 isolated from soil.</title>
        <authorList>
            <person name="Dahal R.H."/>
        </authorList>
    </citation>
    <scope>NUCLEOTIDE SEQUENCE [LARGE SCALE GENOMIC DNA]</scope>
    <source>
        <strain evidence="2 3">S-51</strain>
    </source>
</reference>
<organism evidence="2 3">
    <name type="scientific">Rhizobium terricola</name>
    <dbReference type="NCBI Taxonomy" id="2728849"/>
    <lineage>
        <taxon>Bacteria</taxon>
        <taxon>Pseudomonadati</taxon>
        <taxon>Pseudomonadota</taxon>
        <taxon>Alphaproteobacteria</taxon>
        <taxon>Hyphomicrobiales</taxon>
        <taxon>Rhizobiaceae</taxon>
        <taxon>Rhizobium/Agrobacterium group</taxon>
        <taxon>Rhizobium</taxon>
    </lineage>
</organism>